<dbReference type="SUPFAM" id="SSF48452">
    <property type="entry name" value="TPR-like"/>
    <property type="match status" value="1"/>
</dbReference>
<feature type="non-terminal residue" evidence="12">
    <location>
        <position position="1"/>
    </location>
</feature>
<keyword evidence="7" id="KW-0496">Mitochondrion</keyword>
<dbReference type="GO" id="GO:0045039">
    <property type="term" value="P:protein insertion into mitochondrial inner membrane"/>
    <property type="evidence" value="ECO:0007669"/>
    <property type="project" value="TreeGrafter"/>
</dbReference>
<dbReference type="GO" id="GO:0030150">
    <property type="term" value="P:protein import into mitochondrial matrix"/>
    <property type="evidence" value="ECO:0007669"/>
    <property type="project" value="TreeGrafter"/>
</dbReference>
<keyword evidence="4" id="KW-1000">Mitochondrion outer membrane</keyword>
<evidence type="ECO:0000313" key="12">
    <source>
        <dbReference type="EMBL" id="CAF4355704.1"/>
    </source>
</evidence>
<keyword evidence="3" id="KW-0677">Repeat</keyword>
<evidence type="ECO:0000256" key="5">
    <source>
        <dbReference type="ARBA" id="ARBA00022803"/>
    </source>
</evidence>
<comment type="similarity">
    <text evidence="9">Belongs to the Tom70 family.</text>
</comment>
<feature type="region of interest" description="Disordered" evidence="11">
    <location>
        <begin position="1"/>
        <end position="37"/>
    </location>
</feature>
<evidence type="ECO:0000256" key="7">
    <source>
        <dbReference type="ARBA" id="ARBA00023128"/>
    </source>
</evidence>
<dbReference type="Gene3D" id="1.25.40.10">
    <property type="entry name" value="Tetratricopeptide repeat domain"/>
    <property type="match status" value="1"/>
</dbReference>
<evidence type="ECO:0000256" key="9">
    <source>
        <dbReference type="ARBA" id="ARBA00038030"/>
    </source>
</evidence>
<keyword evidence="2" id="KW-0812">Transmembrane</keyword>
<evidence type="ECO:0000256" key="8">
    <source>
        <dbReference type="ARBA" id="ARBA00023136"/>
    </source>
</evidence>
<evidence type="ECO:0000256" key="11">
    <source>
        <dbReference type="SAM" id="MobiDB-lite"/>
    </source>
</evidence>
<accession>A0A820L9A8</accession>
<evidence type="ECO:0000256" key="10">
    <source>
        <dbReference type="PROSITE-ProRule" id="PRU00339"/>
    </source>
</evidence>
<gene>
    <name evidence="12" type="ORF">KXQ929_LOCUS48527</name>
</gene>
<keyword evidence="5 10" id="KW-0802">TPR repeat</keyword>
<dbReference type="GO" id="GO:0030943">
    <property type="term" value="F:mitochondrion targeting sequence binding"/>
    <property type="evidence" value="ECO:0007669"/>
    <property type="project" value="TreeGrafter"/>
</dbReference>
<feature type="non-terminal residue" evidence="12">
    <location>
        <position position="170"/>
    </location>
</feature>
<reference evidence="12" key="1">
    <citation type="submission" date="2021-02" db="EMBL/GenBank/DDBJ databases">
        <authorList>
            <person name="Nowell W R."/>
        </authorList>
    </citation>
    <scope>NUCLEOTIDE SEQUENCE</scope>
</reference>
<dbReference type="AlphaFoldDB" id="A0A820L9A8"/>
<dbReference type="GO" id="GO:0008320">
    <property type="term" value="F:protein transmembrane transporter activity"/>
    <property type="evidence" value="ECO:0007669"/>
    <property type="project" value="TreeGrafter"/>
</dbReference>
<keyword evidence="6" id="KW-1133">Transmembrane helix</keyword>
<dbReference type="InterPro" id="IPR019734">
    <property type="entry name" value="TPR_rpt"/>
</dbReference>
<sequence length="170" mass="19008">QAKKSATRRSPLPTPLTSITGTTIPSTKAGGDALSTSDNRTKNRLTLAIELKNEGNIKYRENKFNEAIVAYTKAIEACPSESKEELSQFYQNRAAAWESLKNYSKVIEDCSQAIELNPKYIKCIQRRARAAENIENFELALEDYSTVCFLDSYQPAYIMAADKVLTNLAK</sequence>
<evidence type="ECO:0000313" key="13">
    <source>
        <dbReference type="Proteomes" id="UP000663868"/>
    </source>
</evidence>
<comment type="subcellular location">
    <subcellularLocation>
        <location evidence="1">Mitochondrion outer membrane</location>
        <topology evidence="1">Single-pass membrane protein</topology>
    </subcellularLocation>
</comment>
<dbReference type="PANTHER" id="PTHR46208">
    <property type="entry name" value="MITOCHONDRIAL IMPORT RECEPTOR SUBUNIT TOM70"/>
    <property type="match status" value="1"/>
</dbReference>
<dbReference type="Pfam" id="PF13181">
    <property type="entry name" value="TPR_8"/>
    <property type="match status" value="1"/>
</dbReference>
<proteinExistence type="inferred from homology"/>
<dbReference type="SMART" id="SM00028">
    <property type="entry name" value="TPR"/>
    <property type="match status" value="3"/>
</dbReference>
<dbReference type="Pfam" id="PF00515">
    <property type="entry name" value="TPR_1"/>
    <property type="match status" value="1"/>
</dbReference>
<keyword evidence="8" id="KW-0472">Membrane</keyword>
<organism evidence="12 13">
    <name type="scientific">Adineta steineri</name>
    <dbReference type="NCBI Taxonomy" id="433720"/>
    <lineage>
        <taxon>Eukaryota</taxon>
        <taxon>Metazoa</taxon>
        <taxon>Spiralia</taxon>
        <taxon>Gnathifera</taxon>
        <taxon>Rotifera</taxon>
        <taxon>Eurotatoria</taxon>
        <taxon>Bdelloidea</taxon>
        <taxon>Adinetida</taxon>
        <taxon>Adinetidae</taxon>
        <taxon>Adineta</taxon>
    </lineage>
</organism>
<evidence type="ECO:0000256" key="4">
    <source>
        <dbReference type="ARBA" id="ARBA00022787"/>
    </source>
</evidence>
<evidence type="ECO:0000256" key="1">
    <source>
        <dbReference type="ARBA" id="ARBA00004572"/>
    </source>
</evidence>
<dbReference type="PANTHER" id="PTHR46208:SF1">
    <property type="entry name" value="MITOCHONDRIAL IMPORT RECEPTOR SUBUNIT TOM70"/>
    <property type="match status" value="1"/>
</dbReference>
<evidence type="ECO:0000256" key="2">
    <source>
        <dbReference type="ARBA" id="ARBA00022692"/>
    </source>
</evidence>
<feature type="compositionally biased region" description="Polar residues" evidence="11">
    <location>
        <begin position="15"/>
        <end position="26"/>
    </location>
</feature>
<feature type="repeat" description="TPR" evidence="10">
    <location>
        <begin position="48"/>
        <end position="81"/>
    </location>
</feature>
<comment type="caution">
    <text evidence="12">The sequence shown here is derived from an EMBL/GenBank/DDBJ whole genome shotgun (WGS) entry which is preliminary data.</text>
</comment>
<dbReference type="PROSITE" id="PS50005">
    <property type="entry name" value="TPR"/>
    <property type="match status" value="2"/>
</dbReference>
<protein>
    <submittedName>
        <fullName evidence="12">Uncharacterized protein</fullName>
    </submittedName>
</protein>
<dbReference type="GO" id="GO:0005741">
    <property type="term" value="C:mitochondrial outer membrane"/>
    <property type="evidence" value="ECO:0007669"/>
    <property type="project" value="UniProtKB-SubCell"/>
</dbReference>
<name>A0A820L9A8_9BILA</name>
<dbReference type="EMBL" id="CAJOBB010019166">
    <property type="protein sequence ID" value="CAF4355704.1"/>
    <property type="molecule type" value="Genomic_DNA"/>
</dbReference>
<evidence type="ECO:0000256" key="3">
    <source>
        <dbReference type="ARBA" id="ARBA00022737"/>
    </source>
</evidence>
<dbReference type="InterPro" id="IPR011990">
    <property type="entry name" value="TPR-like_helical_dom_sf"/>
</dbReference>
<dbReference type="Proteomes" id="UP000663868">
    <property type="component" value="Unassembled WGS sequence"/>
</dbReference>
<feature type="repeat" description="TPR" evidence="10">
    <location>
        <begin position="87"/>
        <end position="120"/>
    </location>
</feature>
<evidence type="ECO:0000256" key="6">
    <source>
        <dbReference type="ARBA" id="ARBA00022989"/>
    </source>
</evidence>